<gene>
    <name evidence="1" type="ORF">R1flu_025299</name>
</gene>
<protein>
    <recommendedName>
        <fullName evidence="3">Reverse transcriptase</fullName>
    </recommendedName>
</protein>
<evidence type="ECO:0000313" key="1">
    <source>
        <dbReference type="EMBL" id="KAL2613607.1"/>
    </source>
</evidence>
<proteinExistence type="predicted"/>
<organism evidence="1 2">
    <name type="scientific">Riccia fluitans</name>
    <dbReference type="NCBI Taxonomy" id="41844"/>
    <lineage>
        <taxon>Eukaryota</taxon>
        <taxon>Viridiplantae</taxon>
        <taxon>Streptophyta</taxon>
        <taxon>Embryophyta</taxon>
        <taxon>Marchantiophyta</taxon>
        <taxon>Marchantiopsida</taxon>
        <taxon>Marchantiidae</taxon>
        <taxon>Marchantiales</taxon>
        <taxon>Ricciaceae</taxon>
        <taxon>Riccia</taxon>
    </lineage>
</organism>
<evidence type="ECO:0000313" key="2">
    <source>
        <dbReference type="Proteomes" id="UP001605036"/>
    </source>
</evidence>
<name>A0ABD1XXE1_9MARC</name>
<comment type="caution">
    <text evidence="1">The sequence shown here is derived from an EMBL/GenBank/DDBJ whole genome shotgun (WGS) entry which is preliminary data.</text>
</comment>
<dbReference type="PANTHER" id="PTHR33116">
    <property type="entry name" value="REVERSE TRANSCRIPTASE ZINC-BINDING DOMAIN-CONTAINING PROTEIN-RELATED-RELATED"/>
    <property type="match status" value="1"/>
</dbReference>
<evidence type="ECO:0008006" key="3">
    <source>
        <dbReference type="Google" id="ProtNLM"/>
    </source>
</evidence>
<dbReference type="EMBL" id="JBHFFA010000007">
    <property type="protein sequence ID" value="KAL2613607.1"/>
    <property type="molecule type" value="Genomic_DNA"/>
</dbReference>
<dbReference type="PANTHER" id="PTHR33116:SF78">
    <property type="entry name" value="OS12G0587133 PROTEIN"/>
    <property type="match status" value="1"/>
</dbReference>
<accession>A0ABD1XXE1</accession>
<reference evidence="1 2" key="1">
    <citation type="submission" date="2024-09" db="EMBL/GenBank/DDBJ databases">
        <title>Chromosome-scale assembly of Riccia fluitans.</title>
        <authorList>
            <person name="Paukszto L."/>
            <person name="Sawicki J."/>
            <person name="Karawczyk K."/>
            <person name="Piernik-Szablinska J."/>
            <person name="Szczecinska M."/>
            <person name="Mazdziarz M."/>
        </authorList>
    </citation>
    <scope>NUCLEOTIDE SEQUENCE [LARGE SCALE GENOMIC DNA]</scope>
    <source>
        <strain evidence="1">Rf_01</strain>
        <tissue evidence="1">Aerial parts of the thallus</tissue>
    </source>
</reference>
<sequence length="685" mass="79757">MLQCNILRRRSRAEWASKGEQCSKYFFATIKTKQAQENMTALLDDEGREINDENLILGRIHKYYADLYSQPALTLEDCKEQERTLTILDRRVSEETNHKLLETPGVEELNEAVKKLPLDKALGEDGLPAEILRDLWEEINIGCLQFIHEVWKNKRIGRFNAGAVIKLLPKNENKEHLRNWRPISLLTLAYKLVGRILTNRMKKIIRQGADRLRAREEHYGQHCQLRAVPGVSKCSEGAEERNFRNLCKVIGVFEKISGALLNPAKSVIIPFAMDRSLPWLQETSCQILLPGQFITYLGCRFGVDKAEEERANDIRNKIKSKLGKWANRFLTWASKVLLLKHVLRALPVYHFLGLGLHRVSYKSLEAPCRAFLWGTNSDNRTKTALVGWNTLNKAKTNGGLQFRPFQRVSETLKMRYVGRLLNGEVSDWSQMMKYFIRQQLQNRSNSKELKYWTAEEALLLLPSLSIPQSETTHNIVQSWFRFRKYLRLDNSTLILPGSLTLRQTQALLSRYRDNRPFNERITYPLLKRIGVFVLANLSDSRGKWIEVDKAIRDKGIQLTVAQAEAKAEFQTWLLTVKLDARSLEQSPSWCWNGADTKWKGWAQTSRFWYSLLEAEEAPDDLTTKWPERQYTLTWKQRWKNLWGSGGLSRVKLWTWRLLSSRLLHRRKSRDDWCCFGRMQQMQGIS</sequence>
<keyword evidence="2" id="KW-1185">Reference proteome</keyword>
<dbReference type="AlphaFoldDB" id="A0ABD1XXE1"/>
<dbReference type="Proteomes" id="UP001605036">
    <property type="component" value="Unassembled WGS sequence"/>
</dbReference>